<keyword evidence="3 6" id="KW-1133">Transmembrane helix</keyword>
<evidence type="ECO:0000256" key="2">
    <source>
        <dbReference type="ARBA" id="ARBA00022692"/>
    </source>
</evidence>
<evidence type="ECO:0000259" key="7">
    <source>
        <dbReference type="PROSITE" id="PS51380"/>
    </source>
</evidence>
<keyword evidence="2 6" id="KW-0812">Transmembrane</keyword>
<evidence type="ECO:0000313" key="8">
    <source>
        <dbReference type="EMBL" id="KIO30352.1"/>
    </source>
</evidence>
<dbReference type="InterPro" id="IPR004342">
    <property type="entry name" value="EXS_C"/>
</dbReference>
<evidence type="ECO:0000256" key="4">
    <source>
        <dbReference type="ARBA" id="ARBA00023136"/>
    </source>
</evidence>
<protein>
    <recommendedName>
        <fullName evidence="7">EXS domain-containing protein</fullName>
    </recommendedName>
</protein>
<evidence type="ECO:0000313" key="9">
    <source>
        <dbReference type="Proteomes" id="UP000054248"/>
    </source>
</evidence>
<name>A0A0C3M9K3_9AGAM</name>
<evidence type="ECO:0000256" key="3">
    <source>
        <dbReference type="ARBA" id="ARBA00022989"/>
    </source>
</evidence>
<dbReference type="EMBL" id="KN822973">
    <property type="protein sequence ID" value="KIO30352.1"/>
    <property type="molecule type" value="Genomic_DNA"/>
</dbReference>
<feature type="transmembrane region" description="Helical" evidence="6">
    <location>
        <begin position="123"/>
        <end position="144"/>
    </location>
</feature>
<reference evidence="8 9" key="1">
    <citation type="submission" date="2014-04" db="EMBL/GenBank/DDBJ databases">
        <authorList>
            <consortium name="DOE Joint Genome Institute"/>
            <person name="Kuo A."/>
            <person name="Girlanda M."/>
            <person name="Perotto S."/>
            <person name="Kohler A."/>
            <person name="Nagy L.G."/>
            <person name="Floudas D."/>
            <person name="Copeland A."/>
            <person name="Barry K.W."/>
            <person name="Cichocki N."/>
            <person name="Veneault-Fourrey C."/>
            <person name="LaButti K."/>
            <person name="Lindquist E.A."/>
            <person name="Lipzen A."/>
            <person name="Lundell T."/>
            <person name="Morin E."/>
            <person name="Murat C."/>
            <person name="Sun H."/>
            <person name="Tunlid A."/>
            <person name="Henrissat B."/>
            <person name="Grigoriev I.V."/>
            <person name="Hibbett D.S."/>
            <person name="Martin F."/>
            <person name="Nordberg H.P."/>
            <person name="Cantor M.N."/>
            <person name="Hua S.X."/>
        </authorList>
    </citation>
    <scope>NUCLEOTIDE SEQUENCE [LARGE SCALE GENOMIC DNA]</scope>
    <source>
        <strain evidence="8 9">MUT 4182</strain>
    </source>
</reference>
<dbReference type="Proteomes" id="UP000054248">
    <property type="component" value="Unassembled WGS sequence"/>
</dbReference>
<dbReference type="PANTHER" id="PTHR10783:SF46">
    <property type="entry name" value="PROTEIN ERD1 HOMOLOG 2"/>
    <property type="match status" value="1"/>
</dbReference>
<feature type="region of interest" description="Disordered" evidence="5">
    <location>
        <begin position="53"/>
        <end position="76"/>
    </location>
</feature>
<comment type="subcellular location">
    <subcellularLocation>
        <location evidence="1">Membrane</location>
        <topology evidence="1">Multi-pass membrane protein</topology>
    </subcellularLocation>
</comment>
<feature type="transmembrane region" description="Helical" evidence="6">
    <location>
        <begin position="92"/>
        <end position="111"/>
    </location>
</feature>
<sequence>MDGEDLLASSAFLPLPFRVLSLVGLGLVCWTTNLHFLHLLGIDTSSVLETRTDKIPLSTPPSPPTPGGNRARTRHPVQSSASHSLYTPLYRILFYYNAWLLSCYVLYNLSVKGDMQKMDQSRVVITLAAAGVVVGLFCPFNILAKRERDIFLHAVRRCIFGTYNQPVYFSDVILADIFTSFAKVLGDLWVSAYMLLPGGSLMMSNLDIHGWSEWAIPALISLPYVVRFKQCLAEYYYSRSTNTRSLWNALKYASSFPVIFLSAMQKQVIADVTASKGADVALKTTWHGEHHIFRFWLLSVVISTLYSFWWDVTNDWGLDL</sequence>
<dbReference type="PROSITE" id="PS51380">
    <property type="entry name" value="EXS"/>
    <property type="match status" value="1"/>
</dbReference>
<accession>A0A0C3M9K3</accession>
<feature type="non-terminal residue" evidence="8">
    <location>
        <position position="320"/>
    </location>
</feature>
<dbReference type="STRING" id="1051891.A0A0C3M9K3"/>
<reference evidence="9" key="2">
    <citation type="submission" date="2015-01" db="EMBL/GenBank/DDBJ databases">
        <title>Evolutionary Origins and Diversification of the Mycorrhizal Mutualists.</title>
        <authorList>
            <consortium name="DOE Joint Genome Institute"/>
            <consortium name="Mycorrhizal Genomics Consortium"/>
            <person name="Kohler A."/>
            <person name="Kuo A."/>
            <person name="Nagy L.G."/>
            <person name="Floudas D."/>
            <person name="Copeland A."/>
            <person name="Barry K.W."/>
            <person name="Cichocki N."/>
            <person name="Veneault-Fourrey C."/>
            <person name="LaButti K."/>
            <person name="Lindquist E.A."/>
            <person name="Lipzen A."/>
            <person name="Lundell T."/>
            <person name="Morin E."/>
            <person name="Murat C."/>
            <person name="Riley R."/>
            <person name="Ohm R."/>
            <person name="Sun H."/>
            <person name="Tunlid A."/>
            <person name="Henrissat B."/>
            <person name="Grigoriev I.V."/>
            <person name="Hibbett D.S."/>
            <person name="Martin F."/>
        </authorList>
    </citation>
    <scope>NUCLEOTIDE SEQUENCE [LARGE SCALE GENOMIC DNA]</scope>
    <source>
        <strain evidence="9">MUT 4182</strain>
    </source>
</reference>
<dbReference type="GO" id="GO:0005737">
    <property type="term" value="C:cytoplasm"/>
    <property type="evidence" value="ECO:0007669"/>
    <property type="project" value="TreeGrafter"/>
</dbReference>
<dbReference type="PANTHER" id="PTHR10783">
    <property type="entry name" value="XENOTROPIC AND POLYTROPIC RETROVIRUS RECEPTOR 1-RELATED"/>
    <property type="match status" value="1"/>
</dbReference>
<dbReference type="OrthoDB" id="2159384at2759"/>
<evidence type="ECO:0000256" key="5">
    <source>
        <dbReference type="SAM" id="MobiDB-lite"/>
    </source>
</evidence>
<gene>
    <name evidence="8" type="ORF">M407DRAFT_224729</name>
</gene>
<dbReference type="Pfam" id="PF03124">
    <property type="entry name" value="EXS"/>
    <property type="match status" value="1"/>
</dbReference>
<keyword evidence="9" id="KW-1185">Reference proteome</keyword>
<evidence type="ECO:0000256" key="6">
    <source>
        <dbReference type="SAM" id="Phobius"/>
    </source>
</evidence>
<dbReference type="HOGENOM" id="CLU_1082375_0_0_1"/>
<dbReference type="GO" id="GO:0016020">
    <property type="term" value="C:membrane"/>
    <property type="evidence" value="ECO:0007669"/>
    <property type="project" value="UniProtKB-SubCell"/>
</dbReference>
<feature type="domain" description="EXS" evidence="7">
    <location>
        <begin position="207"/>
        <end position="320"/>
    </location>
</feature>
<keyword evidence="4 6" id="KW-0472">Membrane</keyword>
<proteinExistence type="predicted"/>
<dbReference type="AlphaFoldDB" id="A0A0C3M9K3"/>
<evidence type="ECO:0000256" key="1">
    <source>
        <dbReference type="ARBA" id="ARBA00004141"/>
    </source>
</evidence>
<feature type="transmembrane region" description="Helical" evidence="6">
    <location>
        <begin position="292"/>
        <end position="310"/>
    </location>
</feature>
<organism evidence="8 9">
    <name type="scientific">Tulasnella calospora MUT 4182</name>
    <dbReference type="NCBI Taxonomy" id="1051891"/>
    <lineage>
        <taxon>Eukaryota</taxon>
        <taxon>Fungi</taxon>
        <taxon>Dikarya</taxon>
        <taxon>Basidiomycota</taxon>
        <taxon>Agaricomycotina</taxon>
        <taxon>Agaricomycetes</taxon>
        <taxon>Cantharellales</taxon>
        <taxon>Tulasnellaceae</taxon>
        <taxon>Tulasnella</taxon>
    </lineage>
</organism>
<feature type="transmembrane region" description="Helical" evidence="6">
    <location>
        <begin position="20"/>
        <end position="42"/>
    </location>
</feature>